<dbReference type="RefSeq" id="WP_190222780.1">
    <property type="nucleotide sequence ID" value="NZ_BNBS01000020.1"/>
</dbReference>
<sequence length="169" mass="18881">MNRRMQANPQLPGNSSHRPEHDENYYCALGAVKCIPVPAEPGILVPATGTVLVVDGVVQELHNDESRELTIAGRDVTRFILDVRHPKPTFFEPGKTYTRFVGWSIRAQAADVTERFECTVVEKDGGGRPVAFGRLTVACTPTTRGVDLWYLFHDYEWKNDGWKPVGADL</sequence>
<comment type="caution">
    <text evidence="1">The sequence shown here is derived from an EMBL/GenBank/DDBJ whole genome shotgun (WGS) entry which is preliminary data.</text>
</comment>
<protein>
    <submittedName>
        <fullName evidence="1">Uncharacterized protein</fullName>
    </submittedName>
</protein>
<evidence type="ECO:0000313" key="1">
    <source>
        <dbReference type="EMBL" id="GHI25199.1"/>
    </source>
</evidence>
<proteinExistence type="predicted"/>
<gene>
    <name evidence="1" type="ORF">Shyd_65700</name>
</gene>
<organism evidence="1 2">
    <name type="scientific">Streptomyces hydrogenans</name>
    <dbReference type="NCBI Taxonomy" id="1873719"/>
    <lineage>
        <taxon>Bacteria</taxon>
        <taxon>Bacillati</taxon>
        <taxon>Actinomycetota</taxon>
        <taxon>Actinomycetes</taxon>
        <taxon>Kitasatosporales</taxon>
        <taxon>Streptomycetaceae</taxon>
        <taxon>Streptomyces</taxon>
    </lineage>
</organism>
<accession>A0ABQ3PJJ2</accession>
<dbReference type="Proteomes" id="UP001052739">
    <property type="component" value="Unassembled WGS sequence"/>
</dbReference>
<keyword evidence="2" id="KW-1185">Reference proteome</keyword>
<evidence type="ECO:0000313" key="2">
    <source>
        <dbReference type="Proteomes" id="UP001052739"/>
    </source>
</evidence>
<dbReference type="EMBL" id="BNDW01000068">
    <property type="protein sequence ID" value="GHI25199.1"/>
    <property type="molecule type" value="Genomic_DNA"/>
</dbReference>
<name>A0ABQ3PJJ2_9ACTN</name>
<reference evidence="1" key="1">
    <citation type="submission" date="2024-05" db="EMBL/GenBank/DDBJ databases">
        <title>Whole genome shotgun sequence of Streptomyces hydrogenans NBRC 13475.</title>
        <authorList>
            <person name="Komaki H."/>
            <person name="Tamura T."/>
        </authorList>
    </citation>
    <scope>NUCLEOTIDE SEQUENCE</scope>
    <source>
        <strain evidence="1">NBRC 13475</strain>
    </source>
</reference>